<organism evidence="1 2">
    <name type="scientific">Pararge aegeria aegeria</name>
    <dbReference type="NCBI Taxonomy" id="348720"/>
    <lineage>
        <taxon>Eukaryota</taxon>
        <taxon>Metazoa</taxon>
        <taxon>Ecdysozoa</taxon>
        <taxon>Arthropoda</taxon>
        <taxon>Hexapoda</taxon>
        <taxon>Insecta</taxon>
        <taxon>Pterygota</taxon>
        <taxon>Neoptera</taxon>
        <taxon>Endopterygota</taxon>
        <taxon>Lepidoptera</taxon>
        <taxon>Glossata</taxon>
        <taxon>Ditrysia</taxon>
        <taxon>Papilionoidea</taxon>
        <taxon>Nymphalidae</taxon>
        <taxon>Satyrinae</taxon>
        <taxon>Satyrini</taxon>
        <taxon>Parargina</taxon>
        <taxon>Pararge</taxon>
    </lineage>
</organism>
<dbReference type="OrthoDB" id="425681at2759"/>
<keyword evidence="2" id="KW-1185">Reference proteome</keyword>
<gene>
    <name evidence="1" type="primary">jg7403</name>
    <name evidence="1" type="ORF">PAEG_LOCUS16673</name>
</gene>
<accession>A0A8S4RP94</accession>
<reference evidence="1" key="1">
    <citation type="submission" date="2022-03" db="EMBL/GenBank/DDBJ databases">
        <authorList>
            <person name="Lindestad O."/>
        </authorList>
    </citation>
    <scope>NUCLEOTIDE SEQUENCE</scope>
</reference>
<proteinExistence type="predicted"/>
<evidence type="ECO:0000313" key="2">
    <source>
        <dbReference type="Proteomes" id="UP000838756"/>
    </source>
</evidence>
<name>A0A8S4RP94_9NEOP</name>
<dbReference type="Proteomes" id="UP000838756">
    <property type="component" value="Unassembled WGS sequence"/>
</dbReference>
<dbReference type="AlphaFoldDB" id="A0A8S4RP94"/>
<evidence type="ECO:0000313" key="1">
    <source>
        <dbReference type="EMBL" id="CAH2240060.1"/>
    </source>
</evidence>
<sequence>MTCSLAIGFIRRLSLRVTQRDMERAALGVRDQMRTEQIRRRTKVTDIAQVAKLRLQWALHISQNRCTLGTKVQEWRPRTGKHSIGTTSMSCIDNLTPGPKRHQTVVFGTPYKIPMSSSGRPLVGMIMVELTPLCIT</sequence>
<comment type="caution">
    <text evidence="1">The sequence shown here is derived from an EMBL/GenBank/DDBJ whole genome shotgun (WGS) entry which is preliminary data.</text>
</comment>
<dbReference type="EMBL" id="CAKXAJ010025469">
    <property type="protein sequence ID" value="CAH2240060.1"/>
    <property type="molecule type" value="Genomic_DNA"/>
</dbReference>
<protein>
    <submittedName>
        <fullName evidence="1">Jg7403 protein</fullName>
    </submittedName>
</protein>